<dbReference type="InterPro" id="IPR005135">
    <property type="entry name" value="Endo/exonuclease/phosphatase"/>
</dbReference>
<dbReference type="EMBL" id="CANTFK010000141">
    <property type="protein sequence ID" value="CAI5707302.1"/>
    <property type="molecule type" value="Genomic_DNA"/>
</dbReference>
<evidence type="ECO:0000313" key="3">
    <source>
        <dbReference type="Proteomes" id="UP001159659"/>
    </source>
</evidence>
<name>A0AAV0SVR6_9STRA</name>
<dbReference type="SUPFAM" id="SSF56219">
    <property type="entry name" value="DNase I-like"/>
    <property type="match status" value="1"/>
</dbReference>
<evidence type="ECO:0000259" key="1">
    <source>
        <dbReference type="Pfam" id="PF03372"/>
    </source>
</evidence>
<dbReference type="Gene3D" id="3.60.10.10">
    <property type="entry name" value="Endonuclease/exonuclease/phosphatase"/>
    <property type="match status" value="1"/>
</dbReference>
<evidence type="ECO:0000313" key="2">
    <source>
        <dbReference type="EMBL" id="CAI5707302.1"/>
    </source>
</evidence>
<organism evidence="2 3">
    <name type="scientific">Peronospora farinosa</name>
    <dbReference type="NCBI Taxonomy" id="134698"/>
    <lineage>
        <taxon>Eukaryota</taxon>
        <taxon>Sar</taxon>
        <taxon>Stramenopiles</taxon>
        <taxon>Oomycota</taxon>
        <taxon>Peronosporomycetes</taxon>
        <taxon>Peronosporales</taxon>
        <taxon>Peronosporaceae</taxon>
        <taxon>Peronospora</taxon>
    </lineage>
</organism>
<dbReference type="AlphaFoldDB" id="A0AAV0SVR6"/>
<proteinExistence type="predicted"/>
<dbReference type="InterPro" id="IPR036691">
    <property type="entry name" value="Endo/exonu/phosph_ase_sf"/>
</dbReference>
<dbReference type="PANTHER" id="PTHR12121:SF34">
    <property type="entry name" value="PROTEIN ANGEL"/>
    <property type="match status" value="1"/>
</dbReference>
<dbReference type="Pfam" id="PF03372">
    <property type="entry name" value="Exo_endo_phos"/>
    <property type="match status" value="1"/>
</dbReference>
<reference evidence="2" key="1">
    <citation type="submission" date="2022-12" db="EMBL/GenBank/DDBJ databases">
        <authorList>
            <person name="Webb A."/>
        </authorList>
    </citation>
    <scope>NUCLEOTIDE SEQUENCE</scope>
    <source>
        <strain evidence="2">Pf2</strain>
    </source>
</reference>
<dbReference type="InterPro" id="IPR050410">
    <property type="entry name" value="CCR4/nocturin_mRNA_transcr"/>
</dbReference>
<accession>A0AAV0SVR6</accession>
<dbReference type="PANTHER" id="PTHR12121">
    <property type="entry name" value="CARBON CATABOLITE REPRESSOR PROTEIN 4"/>
    <property type="match status" value="1"/>
</dbReference>
<dbReference type="Proteomes" id="UP001159659">
    <property type="component" value="Unassembled WGS sequence"/>
</dbReference>
<comment type="caution">
    <text evidence="2">The sequence shown here is derived from an EMBL/GenBank/DDBJ whole genome shotgun (WGS) entry which is preliminary data.</text>
</comment>
<protein>
    <recommendedName>
        <fullName evidence="1">Endonuclease/exonuclease/phosphatase domain-containing protein</fullName>
    </recommendedName>
</protein>
<feature type="domain" description="Endonuclease/exonuclease/phosphatase" evidence="1">
    <location>
        <begin position="25"/>
        <end position="307"/>
    </location>
</feature>
<dbReference type="GO" id="GO:0000175">
    <property type="term" value="F:3'-5'-RNA exonuclease activity"/>
    <property type="evidence" value="ECO:0007669"/>
    <property type="project" value="TreeGrafter"/>
</dbReference>
<sequence length="327" mass="37258">MKTQGLRVLPHDGAATDVAQKLLVMTYNVLAQCYVRSSFFPYCKYSEIKWKNRSKHLAEVFTSSLPVSPDVICLQEVDNYDEFWAGMMKKLGYQGLFVKKTGAKRDGVAVFWDTKKLRVKESKQVCLDLPNGVESDIDYELLSRASTRGSVGVIVYFEHLETQLEFVVATTHLFWDPMQEDVKLLQSRRMLRAIDMFTSTMDASTPTIFSGDFNSLPDSKVYNFITNSNDFNSAYSQYEAEGEPKFTNVNGDAKMDNGKHVPRFIGTLDYIFYRSHRIRPTALMEIMSLEDATREVALPSTLSPSDHLPLLCEFYVLPQSHKVISLK</sequence>
<gene>
    <name evidence="2" type="ORF">PFR002_LOCUS1418</name>
</gene>